<dbReference type="KEGG" id="pum:HGP31_07295"/>
<dbReference type="RefSeq" id="WP_168757381.1">
    <property type="nucleotide sequence ID" value="NZ_CP051487.1"/>
</dbReference>
<protein>
    <submittedName>
        <fullName evidence="2">Uncharacterized protein</fullName>
    </submittedName>
</protein>
<evidence type="ECO:0000313" key="3">
    <source>
        <dbReference type="Proteomes" id="UP000501367"/>
    </source>
</evidence>
<feature type="chain" id="PRO_5041968106" evidence="1">
    <location>
        <begin position="23"/>
        <end position="172"/>
    </location>
</feature>
<keyword evidence="1" id="KW-0732">Signal</keyword>
<name>A0AAE7DCS2_9PSED</name>
<sequence>MRFYFSTITSMFLVLFGFCSWAEELHSNEDPNGVGVESLFDSSGEWSGRYLKKSELCTSPGNGSGCSERFNDCLEIKPEGSGYLVRLHSTQANQHVCFFSLQMDAVDGMLVHQTKFGSVFLKRTENFLEISSKGMDSTALGLGLCGAHADIDGLKFDISKRTNSVLKCMSPN</sequence>
<dbReference type="AlphaFoldDB" id="A0AAE7DCS2"/>
<dbReference type="EMBL" id="CP051487">
    <property type="protein sequence ID" value="QJC78117.1"/>
    <property type="molecule type" value="Genomic_DNA"/>
</dbReference>
<dbReference type="Proteomes" id="UP000501367">
    <property type="component" value="Chromosome"/>
</dbReference>
<accession>A0AAE7DCS2</accession>
<feature type="signal peptide" evidence="1">
    <location>
        <begin position="1"/>
        <end position="22"/>
    </location>
</feature>
<evidence type="ECO:0000256" key="1">
    <source>
        <dbReference type="SAM" id="SignalP"/>
    </source>
</evidence>
<dbReference type="GeneID" id="72193372"/>
<reference evidence="2 3" key="1">
    <citation type="submission" date="2020-04" db="EMBL/GenBank/DDBJ databases">
        <authorList>
            <person name="Yao Y."/>
            <person name="He Z."/>
        </authorList>
    </citation>
    <scope>NUCLEOTIDE SEQUENCE [LARGE SCALE GENOMIC DNA]</scope>
    <source>
        <strain evidence="2 3">CY-1</strain>
    </source>
</reference>
<gene>
    <name evidence="2" type="ORF">HGP31_07295</name>
</gene>
<organism evidence="2 3">
    <name type="scientific">Pseudomonas umsongensis</name>
    <dbReference type="NCBI Taxonomy" id="198618"/>
    <lineage>
        <taxon>Bacteria</taxon>
        <taxon>Pseudomonadati</taxon>
        <taxon>Pseudomonadota</taxon>
        <taxon>Gammaproteobacteria</taxon>
        <taxon>Pseudomonadales</taxon>
        <taxon>Pseudomonadaceae</taxon>
        <taxon>Pseudomonas</taxon>
    </lineage>
</organism>
<evidence type="ECO:0000313" key="2">
    <source>
        <dbReference type="EMBL" id="QJC78117.1"/>
    </source>
</evidence>
<proteinExistence type="predicted"/>